<dbReference type="SUPFAM" id="SSF55729">
    <property type="entry name" value="Acyl-CoA N-acyltransferases (Nat)"/>
    <property type="match status" value="1"/>
</dbReference>
<dbReference type="PROSITE" id="PS51186">
    <property type="entry name" value="GNAT"/>
    <property type="match status" value="1"/>
</dbReference>
<protein>
    <submittedName>
        <fullName evidence="2">GNAT family N-acetyltransferase</fullName>
    </submittedName>
</protein>
<keyword evidence="2" id="KW-0808">Transferase</keyword>
<name>A0A3Q9KV61_STRGD</name>
<evidence type="ECO:0000313" key="3">
    <source>
        <dbReference type="EMBL" id="QCN88036.1"/>
    </source>
</evidence>
<reference evidence="3 5" key="1">
    <citation type="submission" date="2018-04" db="EMBL/GenBank/DDBJ databases">
        <title>Complete genome sequences of Streptomyces griseoviridis K61 and characterization of antagonistic properties of biological control agents.</title>
        <authorList>
            <person name="Mariita R.M."/>
            <person name="Sello J.K."/>
        </authorList>
    </citation>
    <scope>NUCLEOTIDE SEQUENCE [LARGE SCALE GENOMIC DNA]</scope>
    <source>
        <strain evidence="3 5">K61</strain>
    </source>
</reference>
<evidence type="ECO:0000259" key="1">
    <source>
        <dbReference type="PROSITE" id="PS51186"/>
    </source>
</evidence>
<dbReference type="RefSeq" id="WP_127177995.1">
    <property type="nucleotide sequence ID" value="NZ_CP029078.1"/>
</dbReference>
<feature type="domain" description="N-acetyltransferase" evidence="1">
    <location>
        <begin position="115"/>
        <end position="216"/>
    </location>
</feature>
<reference evidence="2 4" key="2">
    <citation type="submission" date="2018-12" db="EMBL/GenBank/DDBJ databases">
        <title>Streptomyces griseoviridis F1-27 complete genome.</title>
        <authorList>
            <person name="Mariita R.M."/>
            <person name="Sello J.K."/>
        </authorList>
    </citation>
    <scope>NUCLEOTIDE SEQUENCE [LARGE SCALE GENOMIC DNA]</scope>
    <source>
        <strain evidence="2 4">F1-27</strain>
    </source>
</reference>
<gene>
    <name evidence="3" type="ORF">DDJ31_26295</name>
    <name evidence="2" type="ORF">ELQ87_13010</name>
</gene>
<sequence length="216" mass="22767">MDDLVRAWVDGWTVSRGAAEPVAESWGWTIDVGQTEHVRRHVVGAVNDDVEEAVVRTVADGVTGYGVWLKVFAPPELVGKWLGPGWWVDPAPGCLMSVPLAPAATAPLALPDGYRLRGWTRGTVTQALVTAPDGALAARGQITPTGPTAVLDRVETAPAHRRKGLGSLVVRTLQRTAAEHGARTGVLAGTPEGQALYKALGWRTSAPLTSAKFVGV</sequence>
<dbReference type="Gene3D" id="3.40.630.30">
    <property type="match status" value="1"/>
</dbReference>
<proteinExistence type="predicted"/>
<evidence type="ECO:0000313" key="5">
    <source>
        <dbReference type="Proteomes" id="UP000501753"/>
    </source>
</evidence>
<accession>A0A3Q9KV61</accession>
<dbReference type="GO" id="GO:0016747">
    <property type="term" value="F:acyltransferase activity, transferring groups other than amino-acyl groups"/>
    <property type="evidence" value="ECO:0007669"/>
    <property type="project" value="InterPro"/>
</dbReference>
<dbReference type="Proteomes" id="UP000271291">
    <property type="component" value="Chromosome"/>
</dbReference>
<dbReference type="KEGG" id="sgd:ELQ87_13010"/>
<dbReference type="AlphaFoldDB" id="A0A3Q9KV61"/>
<keyword evidence="5" id="KW-1185">Reference proteome</keyword>
<dbReference type="EMBL" id="CP034687">
    <property type="protein sequence ID" value="AZS85113.1"/>
    <property type="molecule type" value="Genomic_DNA"/>
</dbReference>
<dbReference type="Proteomes" id="UP000501753">
    <property type="component" value="Chromosome"/>
</dbReference>
<evidence type="ECO:0000313" key="4">
    <source>
        <dbReference type="Proteomes" id="UP000271291"/>
    </source>
</evidence>
<dbReference type="EMBL" id="CP029078">
    <property type="protein sequence ID" value="QCN88036.1"/>
    <property type="molecule type" value="Genomic_DNA"/>
</dbReference>
<dbReference type="InterPro" id="IPR016181">
    <property type="entry name" value="Acyl_CoA_acyltransferase"/>
</dbReference>
<evidence type="ECO:0000313" key="2">
    <source>
        <dbReference type="EMBL" id="AZS85113.1"/>
    </source>
</evidence>
<dbReference type="Pfam" id="PF00583">
    <property type="entry name" value="Acetyltransf_1"/>
    <property type="match status" value="1"/>
</dbReference>
<dbReference type="InterPro" id="IPR000182">
    <property type="entry name" value="GNAT_dom"/>
</dbReference>
<dbReference type="OrthoDB" id="4966223at2"/>
<organism evidence="2 4">
    <name type="scientific">Streptomyces griseoviridis</name>
    <dbReference type="NCBI Taxonomy" id="45398"/>
    <lineage>
        <taxon>Bacteria</taxon>
        <taxon>Bacillati</taxon>
        <taxon>Actinomycetota</taxon>
        <taxon>Actinomycetes</taxon>
        <taxon>Kitasatosporales</taxon>
        <taxon>Streptomycetaceae</taxon>
        <taxon>Streptomyces</taxon>
    </lineage>
</organism>
<dbReference type="CDD" id="cd04301">
    <property type="entry name" value="NAT_SF"/>
    <property type="match status" value="1"/>
</dbReference>